<dbReference type="Proteomes" id="UP000504617">
    <property type="component" value="Unplaced"/>
</dbReference>
<keyword evidence="7" id="KW-0325">Glycoprotein</keyword>
<keyword evidence="6" id="KW-1015">Disulfide bond</keyword>
<keyword evidence="11" id="KW-1185">Reference proteome</keyword>
<name>A0A6I9Y496_9SAUR</name>
<dbReference type="GO" id="GO:0006508">
    <property type="term" value="P:proteolysis"/>
    <property type="evidence" value="ECO:0007669"/>
    <property type="project" value="UniProtKB-KW"/>
</dbReference>
<accession>A0A6I9Y496</accession>
<evidence type="ECO:0000256" key="5">
    <source>
        <dbReference type="ARBA" id="ARBA00022825"/>
    </source>
</evidence>
<keyword evidence="5 8" id="KW-0720">Serine protease</keyword>
<dbReference type="InterPro" id="IPR018114">
    <property type="entry name" value="TRYPSIN_HIS"/>
</dbReference>
<dbReference type="Pfam" id="PF00089">
    <property type="entry name" value="Trypsin"/>
    <property type="match status" value="1"/>
</dbReference>
<dbReference type="Gene3D" id="2.40.10.10">
    <property type="entry name" value="Trypsin-like serine proteases"/>
    <property type="match status" value="1"/>
</dbReference>
<keyword evidence="4 8" id="KW-0378">Hydrolase</keyword>
<feature type="signal peptide" evidence="9">
    <location>
        <begin position="1"/>
        <end position="21"/>
    </location>
</feature>
<feature type="chain" id="PRO_5027026100" evidence="9">
    <location>
        <begin position="22"/>
        <end position="318"/>
    </location>
</feature>
<dbReference type="GO" id="GO:0004252">
    <property type="term" value="F:serine-type endopeptidase activity"/>
    <property type="evidence" value="ECO:0007669"/>
    <property type="project" value="InterPro"/>
</dbReference>
<evidence type="ECO:0000256" key="2">
    <source>
        <dbReference type="ARBA" id="ARBA00022670"/>
    </source>
</evidence>
<evidence type="ECO:0000256" key="3">
    <source>
        <dbReference type="ARBA" id="ARBA00022729"/>
    </source>
</evidence>
<feature type="domain" description="Peptidase S1" evidence="10">
    <location>
        <begin position="37"/>
        <end position="282"/>
    </location>
</feature>
<reference evidence="12" key="1">
    <citation type="submission" date="2025-08" db="UniProtKB">
        <authorList>
            <consortium name="RefSeq"/>
        </authorList>
    </citation>
    <scope>IDENTIFICATION</scope>
    <source>
        <tissue evidence="12">Skeletal muscle</tissue>
    </source>
</reference>
<dbReference type="InterPro" id="IPR043504">
    <property type="entry name" value="Peptidase_S1_PA_chymotrypsin"/>
</dbReference>
<keyword evidence="2 8" id="KW-0645">Protease</keyword>
<dbReference type="InterPro" id="IPR009003">
    <property type="entry name" value="Peptidase_S1_PA"/>
</dbReference>
<evidence type="ECO:0000313" key="12">
    <source>
        <dbReference type="RefSeq" id="XP_013912145.1"/>
    </source>
</evidence>
<evidence type="ECO:0000256" key="4">
    <source>
        <dbReference type="ARBA" id="ARBA00022801"/>
    </source>
</evidence>
<dbReference type="PROSITE" id="PS00135">
    <property type="entry name" value="TRYPSIN_SER"/>
    <property type="match status" value="1"/>
</dbReference>
<evidence type="ECO:0000256" key="9">
    <source>
        <dbReference type="SAM" id="SignalP"/>
    </source>
</evidence>
<dbReference type="CDD" id="cd00190">
    <property type="entry name" value="Tryp_SPc"/>
    <property type="match status" value="1"/>
</dbReference>
<dbReference type="InterPro" id="IPR001254">
    <property type="entry name" value="Trypsin_dom"/>
</dbReference>
<evidence type="ECO:0000256" key="8">
    <source>
        <dbReference type="RuleBase" id="RU363034"/>
    </source>
</evidence>
<dbReference type="InterPro" id="IPR033116">
    <property type="entry name" value="TRYPSIN_SER"/>
</dbReference>
<dbReference type="PANTHER" id="PTHR24253:SF144">
    <property type="entry name" value="CHYMOTRYPSIN-LIKE PROTEASE CTRL-1-RELATED"/>
    <property type="match status" value="1"/>
</dbReference>
<dbReference type="OrthoDB" id="93664at2759"/>
<gene>
    <name evidence="12" type="primary">LOC106541281</name>
</gene>
<comment type="similarity">
    <text evidence="1">Belongs to the peptidase S1 family. Snake venom subfamily.</text>
</comment>
<dbReference type="KEGG" id="tsr:106541281"/>
<proteinExistence type="inferred from homology"/>
<dbReference type="PRINTS" id="PR00722">
    <property type="entry name" value="CHYMOTRYPSIN"/>
</dbReference>
<dbReference type="AlphaFoldDB" id="A0A6I9Y496"/>
<evidence type="ECO:0000313" key="11">
    <source>
        <dbReference type="Proteomes" id="UP000504617"/>
    </source>
</evidence>
<evidence type="ECO:0000256" key="6">
    <source>
        <dbReference type="ARBA" id="ARBA00023157"/>
    </source>
</evidence>
<evidence type="ECO:0000256" key="7">
    <source>
        <dbReference type="ARBA" id="ARBA00023180"/>
    </source>
</evidence>
<protein>
    <submittedName>
        <fullName evidence="12">Serine protease 27-like</fullName>
    </submittedName>
</protein>
<evidence type="ECO:0000259" key="10">
    <source>
        <dbReference type="PROSITE" id="PS50240"/>
    </source>
</evidence>
<dbReference type="SUPFAM" id="SSF50494">
    <property type="entry name" value="Trypsin-like serine proteases"/>
    <property type="match status" value="1"/>
</dbReference>
<dbReference type="RefSeq" id="XP_013912145.1">
    <property type="nucleotide sequence ID" value="XM_014056670.1"/>
</dbReference>
<dbReference type="PROSITE" id="PS00134">
    <property type="entry name" value="TRYPSIN_HIS"/>
    <property type="match status" value="1"/>
</dbReference>
<dbReference type="SMART" id="SM00020">
    <property type="entry name" value="Tryp_SPc"/>
    <property type="match status" value="1"/>
</dbReference>
<dbReference type="GeneID" id="106541281"/>
<evidence type="ECO:0000256" key="1">
    <source>
        <dbReference type="ARBA" id="ARBA00009228"/>
    </source>
</evidence>
<sequence length="318" mass="34863">MAFSTIVFIVWFLHLTRLQAAADPEIGCKKPLTSTRIVGGQPASEGAWPWQAGLTVLNITFCGGTLIDKNWVLTAAHCFSWMPEGFEEIFVGLGHHQLMNPSNNSKKFGIQQIIPHPNYSANDTMYDIALVELNDTVDITKYILPMCLPESSVKFPDNTSCWITGWGRTDSKVDLEPPKNLQEVEISIINTDYCNSIYNMFNISILPHSPIRDGMICAGSFEGGKDSCQGDSGGPMVCQCDGNENWLLTGIVSWGLGCGIAGVPGVYTSVAHYADWIRHHIPHITFSDCTPESNSVTPAFSVGFNTVLLLISVKLIVF</sequence>
<keyword evidence="3 9" id="KW-0732">Signal</keyword>
<organism evidence="11 12">
    <name type="scientific">Thamnophis sirtalis</name>
    <dbReference type="NCBI Taxonomy" id="35019"/>
    <lineage>
        <taxon>Eukaryota</taxon>
        <taxon>Metazoa</taxon>
        <taxon>Chordata</taxon>
        <taxon>Craniata</taxon>
        <taxon>Vertebrata</taxon>
        <taxon>Euteleostomi</taxon>
        <taxon>Lepidosauria</taxon>
        <taxon>Squamata</taxon>
        <taxon>Bifurcata</taxon>
        <taxon>Unidentata</taxon>
        <taxon>Episquamata</taxon>
        <taxon>Toxicofera</taxon>
        <taxon>Serpentes</taxon>
        <taxon>Colubroidea</taxon>
        <taxon>Colubridae</taxon>
        <taxon>Natricinae</taxon>
        <taxon>Thamnophis</taxon>
    </lineage>
</organism>
<dbReference type="FunFam" id="2.40.10.10:FF:000039">
    <property type="entry name" value="Brain-specific serine protease 4"/>
    <property type="match status" value="1"/>
</dbReference>
<dbReference type="PANTHER" id="PTHR24253">
    <property type="entry name" value="TRANSMEMBRANE PROTEASE SERINE"/>
    <property type="match status" value="1"/>
</dbReference>
<dbReference type="InterPro" id="IPR001314">
    <property type="entry name" value="Peptidase_S1A"/>
</dbReference>
<dbReference type="GO" id="GO:0005576">
    <property type="term" value="C:extracellular region"/>
    <property type="evidence" value="ECO:0007669"/>
    <property type="project" value="UniProtKB-ARBA"/>
</dbReference>
<dbReference type="PROSITE" id="PS50240">
    <property type="entry name" value="TRYPSIN_DOM"/>
    <property type="match status" value="1"/>
</dbReference>
<dbReference type="GO" id="GO:0035821">
    <property type="term" value="P:modulation of process of another organism"/>
    <property type="evidence" value="ECO:0007669"/>
    <property type="project" value="UniProtKB-ARBA"/>
</dbReference>